<dbReference type="Proteomes" id="UP000256779">
    <property type="component" value="Unassembled WGS sequence"/>
</dbReference>
<evidence type="ECO:0000313" key="1">
    <source>
        <dbReference type="EMBL" id="REE01790.1"/>
    </source>
</evidence>
<keyword evidence="2" id="KW-1185">Reference proteome</keyword>
<name>A0A3D9L6I7_MARFU</name>
<comment type="caution">
    <text evidence="1">The sequence shown here is derived from an EMBL/GenBank/DDBJ whole genome shotgun (WGS) entry which is preliminary data.</text>
</comment>
<dbReference type="RefSeq" id="WP_147302862.1">
    <property type="nucleotide sequence ID" value="NZ_QREG01000003.1"/>
</dbReference>
<evidence type="ECO:0000313" key="2">
    <source>
        <dbReference type="Proteomes" id="UP000256779"/>
    </source>
</evidence>
<protein>
    <submittedName>
        <fullName evidence="1">Uncharacterized protein</fullName>
    </submittedName>
</protein>
<proteinExistence type="predicted"/>
<reference evidence="1 2" key="1">
    <citation type="submission" date="2018-07" db="EMBL/GenBank/DDBJ databases">
        <title>Genomic Encyclopedia of Type Strains, Phase IV (KMG-IV): sequencing the most valuable type-strain genomes for metagenomic binning, comparative biology and taxonomic classification.</title>
        <authorList>
            <person name="Goeker M."/>
        </authorList>
    </citation>
    <scope>NUCLEOTIDE SEQUENCE [LARGE SCALE GENOMIC DNA]</scope>
    <source>
        <strain evidence="1 2">DSM 4134</strain>
    </source>
</reference>
<sequence length="94" mass="10352">MKKAVEAGFDFNGTTNGLAIEKFVKKTGTGRHGPHPKYTDQLRGHLDWWARQPGNANFTPDDAKTYLDALANNLKTKINTSSLKINDLALGLPK</sequence>
<dbReference type="OrthoDB" id="1268901at2"/>
<dbReference type="AlphaFoldDB" id="A0A3D9L6I7"/>
<organism evidence="1 2">
    <name type="scientific">Marinoscillum furvescens DSM 4134</name>
    <dbReference type="NCBI Taxonomy" id="1122208"/>
    <lineage>
        <taxon>Bacteria</taxon>
        <taxon>Pseudomonadati</taxon>
        <taxon>Bacteroidota</taxon>
        <taxon>Cytophagia</taxon>
        <taxon>Cytophagales</taxon>
        <taxon>Reichenbachiellaceae</taxon>
        <taxon>Marinoscillum</taxon>
    </lineage>
</organism>
<accession>A0A3D9L6I7</accession>
<dbReference type="EMBL" id="QREG01000003">
    <property type="protein sequence ID" value="REE01790.1"/>
    <property type="molecule type" value="Genomic_DNA"/>
</dbReference>
<gene>
    <name evidence="1" type="ORF">C7460_103308</name>
</gene>